<dbReference type="InterPro" id="IPR020471">
    <property type="entry name" value="AKR"/>
</dbReference>
<evidence type="ECO:0000313" key="5">
    <source>
        <dbReference type="EMBL" id="CAH0402014.1"/>
    </source>
</evidence>
<dbReference type="InterPro" id="IPR023210">
    <property type="entry name" value="NADP_OxRdtase_dom"/>
</dbReference>
<dbReference type="Pfam" id="PF00248">
    <property type="entry name" value="Aldo_ket_red"/>
    <property type="match status" value="1"/>
</dbReference>
<evidence type="ECO:0000313" key="6">
    <source>
        <dbReference type="Proteomes" id="UP001153292"/>
    </source>
</evidence>
<evidence type="ECO:0000256" key="2">
    <source>
        <dbReference type="ARBA" id="ARBA00022857"/>
    </source>
</evidence>
<dbReference type="EMBL" id="OU963895">
    <property type="protein sequence ID" value="CAH0402014.1"/>
    <property type="molecule type" value="Genomic_DNA"/>
</dbReference>
<dbReference type="PRINTS" id="PR00069">
    <property type="entry name" value="ALDKETRDTASE"/>
</dbReference>
<dbReference type="PANTHER" id="PTHR43827">
    <property type="entry name" value="2,5-DIKETO-D-GLUCONIC ACID REDUCTASE"/>
    <property type="match status" value="1"/>
</dbReference>
<keyword evidence="6" id="KW-1185">Reference proteome</keyword>
<dbReference type="PROSITE" id="PS00063">
    <property type="entry name" value="ALDOKETO_REDUCTASE_3"/>
    <property type="match status" value="1"/>
</dbReference>
<gene>
    <name evidence="5" type="ORF">CHILSU_LOCUS5253</name>
</gene>
<reference evidence="5" key="1">
    <citation type="submission" date="2021-12" db="EMBL/GenBank/DDBJ databases">
        <authorList>
            <person name="King R."/>
        </authorList>
    </citation>
    <scope>NUCLEOTIDE SEQUENCE</scope>
</reference>
<dbReference type="PANTHER" id="PTHR43827:SF3">
    <property type="entry name" value="NADP-DEPENDENT OXIDOREDUCTASE DOMAIN-CONTAINING PROTEIN"/>
    <property type="match status" value="1"/>
</dbReference>
<keyword evidence="3" id="KW-0560">Oxidoreductase</keyword>
<dbReference type="SUPFAM" id="SSF51430">
    <property type="entry name" value="NAD(P)-linked oxidoreductase"/>
    <property type="match status" value="1"/>
</dbReference>
<dbReference type="InterPro" id="IPR036812">
    <property type="entry name" value="NAD(P)_OxRdtase_dom_sf"/>
</dbReference>
<dbReference type="Gene3D" id="3.20.20.100">
    <property type="entry name" value="NADP-dependent oxidoreductase domain"/>
    <property type="match status" value="1"/>
</dbReference>
<evidence type="ECO:0000256" key="1">
    <source>
        <dbReference type="ARBA" id="ARBA00007905"/>
    </source>
</evidence>
<keyword evidence="2" id="KW-0521">NADP</keyword>
<dbReference type="InterPro" id="IPR018170">
    <property type="entry name" value="Aldo/ket_reductase_CS"/>
</dbReference>
<protein>
    <recommendedName>
        <fullName evidence="4">NADP-dependent oxidoreductase domain-containing protein</fullName>
    </recommendedName>
</protein>
<dbReference type="Proteomes" id="UP001153292">
    <property type="component" value="Chromosome 2"/>
</dbReference>
<feature type="domain" description="NADP-dependent oxidoreductase" evidence="4">
    <location>
        <begin position="23"/>
        <end position="286"/>
    </location>
</feature>
<dbReference type="CDD" id="cd19136">
    <property type="entry name" value="AKR_DrGR-like"/>
    <property type="match status" value="1"/>
</dbReference>
<dbReference type="PIRSF" id="PIRSF000097">
    <property type="entry name" value="AKR"/>
    <property type="match status" value="1"/>
</dbReference>
<accession>A0ABN8B574</accession>
<evidence type="ECO:0000259" key="4">
    <source>
        <dbReference type="Pfam" id="PF00248"/>
    </source>
</evidence>
<sequence>MTSDDPLLPSVFTLNNGTKMPAVGLGTYRIRNSELLMKTVDYALGAGYRMFDTAAVYGNEVHLKNALNCLLPKYGLMREDIFITTKLSPADHGSPDVVNNAYKRSLDNLGLDYVDLYLVHFPGSAKIPAEDPRNPKLRDSTWAGMTKLYDDGLVNAIGVSNFNIRHLKDIMNCNHGVVPAVNQVEWHPYYHQKDLLKFCKQNDILLQAYCSLGGTSASNTDLLDDPVVKKIAMKHEATCAQVLLVWAVQQDVAIIPKSTNLGRIKENITFNFKLTCEEIKALDALGEHNIKYAWDPNTVA</sequence>
<organism evidence="5 6">
    <name type="scientific">Chilo suppressalis</name>
    <name type="common">Asiatic rice borer moth</name>
    <dbReference type="NCBI Taxonomy" id="168631"/>
    <lineage>
        <taxon>Eukaryota</taxon>
        <taxon>Metazoa</taxon>
        <taxon>Ecdysozoa</taxon>
        <taxon>Arthropoda</taxon>
        <taxon>Hexapoda</taxon>
        <taxon>Insecta</taxon>
        <taxon>Pterygota</taxon>
        <taxon>Neoptera</taxon>
        <taxon>Endopterygota</taxon>
        <taxon>Lepidoptera</taxon>
        <taxon>Glossata</taxon>
        <taxon>Ditrysia</taxon>
        <taxon>Pyraloidea</taxon>
        <taxon>Crambidae</taxon>
        <taxon>Crambinae</taxon>
        <taxon>Chilo</taxon>
    </lineage>
</organism>
<name>A0ABN8B574_CHISP</name>
<proteinExistence type="inferred from homology"/>
<evidence type="ECO:0000256" key="3">
    <source>
        <dbReference type="ARBA" id="ARBA00023002"/>
    </source>
</evidence>
<comment type="similarity">
    <text evidence="1">Belongs to the aldo/keto reductase family.</text>
</comment>